<dbReference type="EMBL" id="ML143451">
    <property type="protein sequence ID" value="TBU26063.1"/>
    <property type="molecule type" value="Genomic_DNA"/>
</dbReference>
<evidence type="ECO:0000313" key="1">
    <source>
        <dbReference type="EMBL" id="TBU26063.1"/>
    </source>
</evidence>
<organism evidence="1">
    <name type="scientific">Dichomitus squalens</name>
    <dbReference type="NCBI Taxonomy" id="114155"/>
    <lineage>
        <taxon>Eukaryota</taxon>
        <taxon>Fungi</taxon>
        <taxon>Dikarya</taxon>
        <taxon>Basidiomycota</taxon>
        <taxon>Agaricomycotina</taxon>
        <taxon>Agaricomycetes</taxon>
        <taxon>Polyporales</taxon>
        <taxon>Polyporaceae</taxon>
        <taxon>Dichomitus</taxon>
    </lineage>
</organism>
<dbReference type="AlphaFoldDB" id="A0A4V2JZQ9"/>
<reference evidence="1" key="1">
    <citation type="submission" date="2019-01" db="EMBL/GenBank/DDBJ databases">
        <title>Draft genome sequences of three monokaryotic isolates of the white-rot basidiomycete fungus Dichomitus squalens.</title>
        <authorList>
            <consortium name="DOE Joint Genome Institute"/>
            <person name="Lopez S.C."/>
            <person name="Andreopoulos B."/>
            <person name="Pangilinan J."/>
            <person name="Lipzen A."/>
            <person name="Riley R."/>
            <person name="Ahrendt S."/>
            <person name="Ng V."/>
            <person name="Barry K."/>
            <person name="Daum C."/>
            <person name="Grigoriev I.V."/>
            <person name="Hilden K.S."/>
            <person name="Makela M.R."/>
            <person name="de Vries R.P."/>
        </authorList>
    </citation>
    <scope>NUCLEOTIDE SEQUENCE [LARGE SCALE GENOMIC DNA]</scope>
    <source>
        <strain evidence="1">OM18370.1</strain>
    </source>
</reference>
<name>A0A4V2JZQ9_9APHY</name>
<gene>
    <name evidence="1" type="ORF">BD311DRAFT_461615</name>
</gene>
<protein>
    <submittedName>
        <fullName evidence="1">Uncharacterized protein</fullName>
    </submittedName>
</protein>
<proteinExistence type="predicted"/>
<accession>A0A4V2JZQ9</accession>
<dbReference type="Proteomes" id="UP000292957">
    <property type="component" value="Unassembled WGS sequence"/>
</dbReference>
<sequence>MNHRCAESHWVSSTSWPSQISASAATLSCSVLRALSSVLGDRASPRTFTHSLMSTYSTAEKDEMVRCNTALQADATVVRRCLPASTVTAIQRQLCSSSKRHCEWTTDVDGLHAVISSVQAVMSNSDRCG</sequence>
<dbReference type="PROSITE" id="PS51257">
    <property type="entry name" value="PROKAR_LIPOPROTEIN"/>
    <property type="match status" value="1"/>
</dbReference>